<evidence type="ECO:0000313" key="3">
    <source>
        <dbReference type="Proteomes" id="UP000663400"/>
    </source>
</evidence>
<dbReference type="InterPro" id="IPR012902">
    <property type="entry name" value="N_methyl_site"/>
</dbReference>
<dbReference type="NCBIfam" id="TIGR02532">
    <property type="entry name" value="IV_pilin_GFxxxE"/>
    <property type="match status" value="1"/>
</dbReference>
<keyword evidence="1" id="KW-0472">Membrane</keyword>
<dbReference type="Pfam" id="PF16074">
    <property type="entry name" value="PilW"/>
    <property type="match status" value="1"/>
</dbReference>
<sequence length="331" mass="34987">MRSLHRRSVGSREDNGGFSLVELMISLVLGLLVTAAAVSIFLSNQRTFRATESLARIQEDGRVAFELMARDLRQAAGNPCGRNLPVANVLNGASASTAPWWMDWNRGIVGYDNGSLARTADGTDAVEFVSSGSQVATVIEHGKPAAGGPASFRLNTTGHDFGDGDIILVCDYSQVSILQLSRASEGSSTIEYVRGSGSPGNCTTDLALPVLCGASGGGKTYGPGSLVARFDVTRWFVDDNGRGGRSLYRAVMGAGASKPRDEVAEHIQDLQLTYLVAGAGVYVPASAGLDWNNVVAMRIRISLQGAEKAGVDGSHLERAMIHTVTLRNRTS</sequence>
<evidence type="ECO:0000256" key="1">
    <source>
        <dbReference type="SAM" id="Phobius"/>
    </source>
</evidence>
<evidence type="ECO:0000313" key="2">
    <source>
        <dbReference type="EMBL" id="QSX75990.1"/>
    </source>
</evidence>
<reference evidence="2 3" key="1">
    <citation type="submission" date="2021-02" db="EMBL/GenBank/DDBJ databases">
        <title>Lysobacter arenosi sp. nov., isolated from soil of gangwondo yeongwol, south Korea.</title>
        <authorList>
            <person name="Kim K.R."/>
            <person name="Kim K.H."/>
            <person name="Jeon C.O."/>
        </authorList>
    </citation>
    <scope>NUCLEOTIDE SEQUENCE [LARGE SCALE GENOMIC DNA]</scope>
    <source>
        <strain evidence="2 3">R7</strain>
    </source>
</reference>
<feature type="transmembrane region" description="Helical" evidence="1">
    <location>
        <begin position="20"/>
        <end position="42"/>
    </location>
</feature>
<accession>A0ABX7RDA2</accession>
<keyword evidence="3" id="KW-1185">Reference proteome</keyword>
<dbReference type="PROSITE" id="PS00409">
    <property type="entry name" value="PROKAR_NTER_METHYL"/>
    <property type="match status" value="1"/>
</dbReference>
<keyword evidence="1" id="KW-1133">Transmembrane helix</keyword>
<dbReference type="InterPro" id="IPR032092">
    <property type="entry name" value="PilW"/>
</dbReference>
<dbReference type="Pfam" id="PF07963">
    <property type="entry name" value="N_methyl"/>
    <property type="match status" value="1"/>
</dbReference>
<dbReference type="RefSeq" id="WP_200605352.1">
    <property type="nucleotide sequence ID" value="NZ_CP071517.1"/>
</dbReference>
<proteinExistence type="predicted"/>
<protein>
    <submittedName>
        <fullName evidence="2">Prepilin-type N-terminal cleavage/methylation domain-containing protein</fullName>
    </submittedName>
</protein>
<name>A0ABX7RDA2_9GAMM</name>
<organism evidence="2 3">
    <name type="scientific">Lysobacter arenosi</name>
    <dbReference type="NCBI Taxonomy" id="2795387"/>
    <lineage>
        <taxon>Bacteria</taxon>
        <taxon>Pseudomonadati</taxon>
        <taxon>Pseudomonadota</taxon>
        <taxon>Gammaproteobacteria</taxon>
        <taxon>Lysobacterales</taxon>
        <taxon>Lysobacteraceae</taxon>
        <taxon>Lysobacter</taxon>
    </lineage>
</organism>
<dbReference type="EMBL" id="CP071517">
    <property type="protein sequence ID" value="QSX75990.1"/>
    <property type="molecule type" value="Genomic_DNA"/>
</dbReference>
<gene>
    <name evidence="2" type="ORF">HIV01_005665</name>
</gene>
<dbReference type="InterPro" id="IPR045584">
    <property type="entry name" value="Pilin-like"/>
</dbReference>
<dbReference type="SUPFAM" id="SSF54523">
    <property type="entry name" value="Pili subunits"/>
    <property type="match status" value="1"/>
</dbReference>
<dbReference type="Proteomes" id="UP000663400">
    <property type="component" value="Chromosome"/>
</dbReference>
<keyword evidence="1" id="KW-0812">Transmembrane</keyword>